<feature type="domain" description="PD-(D/E)XK endonuclease-like" evidence="1">
    <location>
        <begin position="590"/>
        <end position="788"/>
    </location>
</feature>
<reference evidence="2 3" key="1">
    <citation type="journal article" date="2020" name="Front. Microbiol.">
        <title>Genetic Organization of the aprX-lipA2 Operon Affects the Proteolytic Potential of Pseudomonas Species in Milk.</title>
        <authorList>
            <person name="Maier C."/>
            <person name="Huptas C."/>
            <person name="von Neubeck M."/>
            <person name="Scherer S."/>
            <person name="Wenning M."/>
            <person name="Lucking G."/>
        </authorList>
    </citation>
    <scope>NUCLEOTIDE SEQUENCE [LARGE SCALE GENOMIC DNA]</scope>
    <source>
        <strain evidence="2 3">G4779</strain>
    </source>
</reference>
<dbReference type="Proteomes" id="UP000542111">
    <property type="component" value="Unassembled WGS sequence"/>
</dbReference>
<organism evidence="2 3">
    <name type="scientific">Pseudomonas gessardii</name>
    <dbReference type="NCBI Taxonomy" id="78544"/>
    <lineage>
        <taxon>Bacteria</taxon>
        <taxon>Pseudomonadati</taxon>
        <taxon>Pseudomonadota</taxon>
        <taxon>Gammaproteobacteria</taxon>
        <taxon>Pseudomonadales</taxon>
        <taxon>Pseudomonadaceae</taxon>
        <taxon>Pseudomonas</taxon>
    </lineage>
</organism>
<dbReference type="Gene3D" id="3.90.320.10">
    <property type="match status" value="1"/>
</dbReference>
<gene>
    <name evidence="2" type="ORF">HBO33_16930</name>
</gene>
<evidence type="ECO:0000259" key="1">
    <source>
        <dbReference type="Pfam" id="PF12705"/>
    </source>
</evidence>
<dbReference type="InterPro" id="IPR038726">
    <property type="entry name" value="PDDEXK_AddAB-type"/>
</dbReference>
<dbReference type="AlphaFoldDB" id="A0A7Y1QMT5"/>
<proteinExistence type="predicted"/>
<dbReference type="EMBL" id="JAAQYP010000027">
    <property type="protein sequence ID" value="NNA96857.1"/>
    <property type="molecule type" value="Genomic_DNA"/>
</dbReference>
<dbReference type="InterPro" id="IPR011604">
    <property type="entry name" value="PDDEXK-like_dom_sf"/>
</dbReference>
<sequence length="874" mass="96405">MSEMLITFGMQLDGQRATRASNRLGVLTVGPQGLLDILETQLGLVARQPCAAQRTATYRDCLAHCNNPLRFYHASFSADELGVAAALLAWRDDLYLHGWDGRVGADASQRLKDLAEIETQARAQVAPSMGQRLVNVAKALDSRRPPIKTVLLADAFELYPLAWQLVLNHLPNERLEKPEGTAQGFLGQLQMQLRQSIAGVEITPIQWQEDGTVQVVQAQTRVLAASWLSRSLGQDTPTLLVTGGEGGCFDGHLVGASQARHGLNGTSNLRPALQVLPLAMELLWAPTNYPALLQFLTHSISPIRLFARRHLAAKIASSPGLVGSKWEDALADIAAHYAAEAPNVLASIDEWLNMPTFMADEGVPPSEVLVRVEQLLNFFKVRLGHQEPAHRLAAQAGYAQCEAAQDSLKTLHHQGVDRLKPRQLQQVIEQATASGVDNPLLAAQVGAHLSVSRPGAAIEQADTVIWWHLSMPVLPPLSPWSKAERMQLADAGVALPDGATLLTQAARDWLRPILAANCRLILVLAPPQEESHPLWQMIEAVVQQPEVHILEELLHTPGPLCQAQASAPLPLRNRWWRLPSDTPFEQPEKASFSSLNLLLFNPYQWLLQYGAKIQASKSQSLSDGFLLNGSLTHRLAEHFFTRPDALSMSTTDFNSWFSTHFPRVVREEGAVLLMEGRGADLATLRHRALRALTRLRTHFLNAGITVVTSEQELAGRFEGGALGGSADLVLTTALGHRAIVDMKWSGGKKYPEQLKANRHLQLAIYAELLRQDSGSWPSVAYFILESARLLTPDDQTFRDSEQVPANPPSSTPQLWLSFTEAWKWRQAQQAEGLFEVALQSIEEDEDSIPPDQAMPMEYLNEAYNDYLALAGWEQ</sequence>
<dbReference type="Pfam" id="PF12705">
    <property type="entry name" value="PDDEXK_1"/>
    <property type="match status" value="1"/>
</dbReference>
<evidence type="ECO:0000313" key="3">
    <source>
        <dbReference type="Proteomes" id="UP000542111"/>
    </source>
</evidence>
<protein>
    <submittedName>
        <fullName evidence="2">PD-(D/E)XK nuclease family protein</fullName>
    </submittedName>
</protein>
<comment type="caution">
    <text evidence="2">The sequence shown here is derived from an EMBL/GenBank/DDBJ whole genome shotgun (WGS) entry which is preliminary data.</text>
</comment>
<name>A0A7Y1QMT5_9PSED</name>
<accession>A0A7Y1QMT5</accession>
<evidence type="ECO:0000313" key="2">
    <source>
        <dbReference type="EMBL" id="NNA96857.1"/>
    </source>
</evidence>